<protein>
    <recommendedName>
        <fullName evidence="1">DUF5615 domain-containing protein</fullName>
    </recommendedName>
</protein>
<dbReference type="EMBL" id="CP002059">
    <property type="protein sequence ID" value="ADI64971.1"/>
    <property type="molecule type" value="Genomic_DNA"/>
</dbReference>
<dbReference type="OrthoDB" id="334367at2"/>
<dbReference type="Pfam" id="PF18480">
    <property type="entry name" value="DUF5615"/>
    <property type="match status" value="1"/>
</dbReference>
<proteinExistence type="predicted"/>
<dbReference type="STRING" id="551115.Aazo_3291"/>
<dbReference type="RefSeq" id="WP_013191985.1">
    <property type="nucleotide sequence ID" value="NC_014248.1"/>
</dbReference>
<gene>
    <name evidence="2" type="ordered locus">Aazo_3291</name>
</gene>
<evidence type="ECO:0000313" key="2">
    <source>
        <dbReference type="EMBL" id="ADI64971.1"/>
    </source>
</evidence>
<sequence length="122" mass="13063">MKLLVDKGLPRSAVALLCEAVILTIHVADIGFSAADDTPILQTAQEDKHVVVTLDADFHGLLALSEATSPSVIPIPIERLRAQSLTGLLIKVIAQCKEDLEQGAVVTVETHRIGVRRPPLLS</sequence>
<name>D7E2E9_NOSA0</name>
<dbReference type="KEGG" id="naz:Aazo_3291"/>
<dbReference type="InterPro" id="IPR041049">
    <property type="entry name" value="DUF5615"/>
</dbReference>
<accession>D7E2E9</accession>
<feature type="domain" description="DUF5615" evidence="1">
    <location>
        <begin position="1"/>
        <end position="110"/>
    </location>
</feature>
<keyword evidence="3" id="KW-1185">Reference proteome</keyword>
<organism evidence="2 3">
    <name type="scientific">Nostoc azollae (strain 0708)</name>
    <name type="common">Anabaena azollae (strain 0708)</name>
    <dbReference type="NCBI Taxonomy" id="551115"/>
    <lineage>
        <taxon>Bacteria</taxon>
        <taxon>Bacillati</taxon>
        <taxon>Cyanobacteriota</taxon>
        <taxon>Cyanophyceae</taxon>
        <taxon>Nostocales</taxon>
        <taxon>Nostocaceae</taxon>
        <taxon>Trichormus</taxon>
    </lineage>
</organism>
<dbReference type="Proteomes" id="UP000001511">
    <property type="component" value="Chromosome"/>
</dbReference>
<dbReference type="eggNOG" id="COG4634">
    <property type="taxonomic scope" value="Bacteria"/>
</dbReference>
<evidence type="ECO:0000259" key="1">
    <source>
        <dbReference type="Pfam" id="PF18480"/>
    </source>
</evidence>
<dbReference type="AlphaFoldDB" id="D7E2E9"/>
<dbReference type="HOGENOM" id="CLU_150003_1_0_3"/>
<reference evidence="2 3" key="1">
    <citation type="journal article" date="2010" name="PLoS ONE">
        <title>Genome erosion in a nitrogen-fixing vertically transmitted endosymbiotic multicellular cyanobacterium.</title>
        <authorList>
            <person name="Ran L."/>
            <person name="Larsson J."/>
            <person name="Vigil-Stenman T."/>
            <person name="Nylander J.A."/>
            <person name="Ininbergs K."/>
            <person name="Zheng W.W."/>
            <person name="Lapidus A."/>
            <person name="Lowry S."/>
            <person name="Haselkorn R."/>
            <person name="Bergman B."/>
        </authorList>
    </citation>
    <scope>NUCLEOTIDE SEQUENCE [LARGE SCALE GENOMIC DNA]</scope>
    <source>
        <strain evidence="2 3">0708</strain>
    </source>
</reference>
<evidence type="ECO:0000313" key="3">
    <source>
        <dbReference type="Proteomes" id="UP000001511"/>
    </source>
</evidence>